<reference evidence="2 3" key="1">
    <citation type="journal article" date="2016" name="Nat. Commun.">
        <title>Thousands of microbial genomes shed light on interconnected biogeochemical processes in an aquifer system.</title>
        <authorList>
            <person name="Anantharaman K."/>
            <person name="Brown C.T."/>
            <person name="Hug L.A."/>
            <person name="Sharon I."/>
            <person name="Castelle C.J."/>
            <person name="Probst A.J."/>
            <person name="Thomas B.C."/>
            <person name="Singh A."/>
            <person name="Wilkins M.J."/>
            <person name="Karaoz U."/>
            <person name="Brodie E.L."/>
            <person name="Williams K.H."/>
            <person name="Hubbard S.S."/>
            <person name="Banfield J.F."/>
        </authorList>
    </citation>
    <scope>NUCLEOTIDE SEQUENCE [LARGE SCALE GENOMIC DNA]</scope>
</reference>
<name>A0A1F5JMZ4_9BACT</name>
<sequence length="210" mass="24466">MRNPLNKKMRGYQKAPRERFKLLKDKVLTTEELVLYEFLIAITDWDSNHETYGLFKAIDEDIAETLGWKSRSTVCKHRKSLFKKGFLIPVEKGWVKAKDYSEWESRKPSSLVGEKEKVDVDAIASEIEQLDIKELEQKHDKNVSEVEQELLEEIQQEVSKIDQESEEFVQSRGLEQKLSLSSYKGEYSIGNKETEDQAQSDELLEEIFGE</sequence>
<dbReference type="AlphaFoldDB" id="A0A1F5JMZ4"/>
<organism evidence="2 3">
    <name type="scientific">Candidatus Daviesbacteria bacterium RIFCSPHIGHO2_02_FULL_36_13</name>
    <dbReference type="NCBI Taxonomy" id="1797768"/>
    <lineage>
        <taxon>Bacteria</taxon>
        <taxon>Candidatus Daviesiibacteriota</taxon>
    </lineage>
</organism>
<evidence type="ECO:0000313" key="2">
    <source>
        <dbReference type="EMBL" id="OGE29959.1"/>
    </source>
</evidence>
<evidence type="ECO:0000256" key="1">
    <source>
        <dbReference type="SAM" id="Coils"/>
    </source>
</evidence>
<dbReference type="EMBL" id="MFCV01000049">
    <property type="protein sequence ID" value="OGE29959.1"/>
    <property type="molecule type" value="Genomic_DNA"/>
</dbReference>
<dbReference type="Proteomes" id="UP000176902">
    <property type="component" value="Unassembled WGS sequence"/>
</dbReference>
<keyword evidence="1" id="KW-0175">Coiled coil</keyword>
<protein>
    <submittedName>
        <fullName evidence="2">Uncharacterized protein</fullName>
    </submittedName>
</protein>
<dbReference type="STRING" id="1797768.A3C59_02465"/>
<gene>
    <name evidence="2" type="ORF">A3C59_02465</name>
</gene>
<feature type="coiled-coil region" evidence="1">
    <location>
        <begin position="132"/>
        <end position="171"/>
    </location>
</feature>
<accession>A0A1F5JMZ4</accession>
<proteinExistence type="predicted"/>
<comment type="caution">
    <text evidence="2">The sequence shown here is derived from an EMBL/GenBank/DDBJ whole genome shotgun (WGS) entry which is preliminary data.</text>
</comment>
<evidence type="ECO:0000313" key="3">
    <source>
        <dbReference type="Proteomes" id="UP000176902"/>
    </source>
</evidence>